<evidence type="ECO:0000313" key="1">
    <source>
        <dbReference type="EMBL" id="GAA2602923.1"/>
    </source>
</evidence>
<accession>A0ABN3PUE3</accession>
<organism evidence="1 2">
    <name type="scientific">Actinomadura fulvescens</name>
    <dbReference type="NCBI Taxonomy" id="46160"/>
    <lineage>
        <taxon>Bacteria</taxon>
        <taxon>Bacillati</taxon>
        <taxon>Actinomycetota</taxon>
        <taxon>Actinomycetes</taxon>
        <taxon>Streptosporangiales</taxon>
        <taxon>Thermomonosporaceae</taxon>
        <taxon>Actinomadura</taxon>
    </lineage>
</organism>
<comment type="caution">
    <text evidence="1">The sequence shown here is derived from an EMBL/GenBank/DDBJ whole genome shotgun (WGS) entry which is preliminary data.</text>
</comment>
<keyword evidence="2" id="KW-1185">Reference proteome</keyword>
<dbReference type="Proteomes" id="UP001501509">
    <property type="component" value="Unassembled WGS sequence"/>
</dbReference>
<dbReference type="EMBL" id="BAAATD010000005">
    <property type="protein sequence ID" value="GAA2602923.1"/>
    <property type="molecule type" value="Genomic_DNA"/>
</dbReference>
<name>A0ABN3PUE3_9ACTN</name>
<gene>
    <name evidence="1" type="ORF">GCM10010411_41100</name>
</gene>
<proteinExistence type="predicted"/>
<sequence length="67" mass="7530">MASTQSLELRVTALEARVTDIEDHFSGQLHSLRRESAATRLNLAKIMQHLGLPRATEDEIDEVLDTE</sequence>
<dbReference type="RefSeq" id="WP_344543126.1">
    <property type="nucleotide sequence ID" value="NZ_BAAATD010000005.1"/>
</dbReference>
<evidence type="ECO:0000313" key="2">
    <source>
        <dbReference type="Proteomes" id="UP001501509"/>
    </source>
</evidence>
<protein>
    <submittedName>
        <fullName evidence="1">Uncharacterized protein</fullName>
    </submittedName>
</protein>
<reference evidence="1 2" key="1">
    <citation type="journal article" date="2019" name="Int. J. Syst. Evol. Microbiol.">
        <title>The Global Catalogue of Microorganisms (GCM) 10K type strain sequencing project: providing services to taxonomists for standard genome sequencing and annotation.</title>
        <authorList>
            <consortium name="The Broad Institute Genomics Platform"/>
            <consortium name="The Broad Institute Genome Sequencing Center for Infectious Disease"/>
            <person name="Wu L."/>
            <person name="Ma J."/>
        </authorList>
    </citation>
    <scope>NUCLEOTIDE SEQUENCE [LARGE SCALE GENOMIC DNA]</scope>
    <source>
        <strain evidence="1 2">JCM 6833</strain>
    </source>
</reference>